<dbReference type="Gene3D" id="3.10.620.30">
    <property type="match status" value="1"/>
</dbReference>
<reference evidence="1" key="1">
    <citation type="submission" date="2018-06" db="EMBL/GenBank/DDBJ databases">
        <authorList>
            <person name="Zhirakovskaya E."/>
        </authorList>
    </citation>
    <scope>NUCLEOTIDE SEQUENCE</scope>
</reference>
<evidence type="ECO:0008006" key="2">
    <source>
        <dbReference type="Google" id="ProtNLM"/>
    </source>
</evidence>
<dbReference type="InterPro" id="IPR010319">
    <property type="entry name" value="Transglutaminase-like_Cys_pept"/>
</dbReference>
<protein>
    <recommendedName>
        <fullName evidence="2">FIGfam010717</fullName>
    </recommendedName>
</protein>
<dbReference type="PANTHER" id="PTHR39327">
    <property type="match status" value="1"/>
</dbReference>
<evidence type="ECO:0000313" key="1">
    <source>
        <dbReference type="EMBL" id="VAX07202.1"/>
    </source>
</evidence>
<name>A0A3B1ATU7_9ZZZZ</name>
<dbReference type="PANTHER" id="PTHR39327:SF1">
    <property type="entry name" value="BLR5470 PROTEIN"/>
    <property type="match status" value="1"/>
</dbReference>
<dbReference type="AlphaFoldDB" id="A0A3B1ATU7"/>
<gene>
    <name evidence="1" type="ORF">MNBD_ALPHA03-1227</name>
</gene>
<sequence>MFALKSHFIKSFARLTITLGLILFISPTTFAQKKNTGRTGLFGSYETMSRQLVAFKKWNSMLERAKGDLKQIPDTKENCRLTAKNNCYMEDWWELLTFLKDKPTDQQIAEINIHMNNAPYITDIINWGVPDYWASLRQFFDKDGDCEDYAIAKYLSLKELGFDPDMMRIVVVQDTNLDVPHAVLVVSVDGQRLVLDNQISYVVREKAVLHYRPYYSINENAWWLHRM</sequence>
<organism evidence="1">
    <name type="scientific">hydrothermal vent metagenome</name>
    <dbReference type="NCBI Taxonomy" id="652676"/>
    <lineage>
        <taxon>unclassified sequences</taxon>
        <taxon>metagenomes</taxon>
        <taxon>ecological metagenomes</taxon>
    </lineage>
</organism>
<dbReference type="Pfam" id="PF06035">
    <property type="entry name" value="Peptidase_C93"/>
    <property type="match status" value="1"/>
</dbReference>
<accession>A0A3B1ATU7</accession>
<proteinExistence type="predicted"/>
<dbReference type="EMBL" id="UOFW01000198">
    <property type="protein sequence ID" value="VAX07202.1"/>
    <property type="molecule type" value="Genomic_DNA"/>
</dbReference>